<comment type="caution">
    <text evidence="6">The sequence shown here is derived from an EMBL/GenBank/DDBJ whole genome shotgun (WGS) entry which is preliminary data.</text>
</comment>
<dbReference type="PANTHER" id="PTHR43280:SF29">
    <property type="entry name" value="ARAC-FAMILY TRANSCRIPTIONAL REGULATOR"/>
    <property type="match status" value="1"/>
</dbReference>
<keyword evidence="4" id="KW-0812">Transmembrane</keyword>
<dbReference type="GO" id="GO:0043565">
    <property type="term" value="F:sequence-specific DNA binding"/>
    <property type="evidence" value="ECO:0007669"/>
    <property type="project" value="InterPro"/>
</dbReference>
<accession>A0A098LIK5</accession>
<dbReference type="SUPFAM" id="SSF46689">
    <property type="entry name" value="Homeodomain-like"/>
    <property type="match status" value="1"/>
</dbReference>
<organism evidence="6 7">
    <name type="scientific">Sporocytophaga myxococcoides</name>
    <dbReference type="NCBI Taxonomy" id="153721"/>
    <lineage>
        <taxon>Bacteria</taxon>
        <taxon>Pseudomonadati</taxon>
        <taxon>Bacteroidota</taxon>
        <taxon>Cytophagia</taxon>
        <taxon>Cytophagales</taxon>
        <taxon>Cytophagaceae</taxon>
        <taxon>Sporocytophaga</taxon>
    </lineage>
</organism>
<dbReference type="GO" id="GO:0003700">
    <property type="term" value="F:DNA-binding transcription factor activity"/>
    <property type="evidence" value="ECO:0007669"/>
    <property type="project" value="InterPro"/>
</dbReference>
<keyword evidence="1" id="KW-0805">Transcription regulation</keyword>
<evidence type="ECO:0000256" key="3">
    <source>
        <dbReference type="ARBA" id="ARBA00023163"/>
    </source>
</evidence>
<evidence type="ECO:0000313" key="6">
    <source>
        <dbReference type="EMBL" id="GAL86008.1"/>
    </source>
</evidence>
<dbReference type="InterPro" id="IPR009057">
    <property type="entry name" value="Homeodomain-like_sf"/>
</dbReference>
<keyword evidence="4" id="KW-0472">Membrane</keyword>
<proteinExistence type="predicted"/>
<dbReference type="AlphaFoldDB" id="A0A098LIK5"/>
<dbReference type="PANTHER" id="PTHR43280">
    <property type="entry name" value="ARAC-FAMILY TRANSCRIPTIONAL REGULATOR"/>
    <property type="match status" value="1"/>
</dbReference>
<keyword evidence="4" id="KW-1133">Transmembrane helix</keyword>
<dbReference type="PROSITE" id="PS01124">
    <property type="entry name" value="HTH_ARAC_FAMILY_2"/>
    <property type="match status" value="1"/>
</dbReference>
<keyword evidence="2" id="KW-0238">DNA-binding</keyword>
<feature type="transmembrane region" description="Helical" evidence="4">
    <location>
        <begin position="65"/>
        <end position="84"/>
    </location>
</feature>
<name>A0A098LIK5_9BACT</name>
<feature type="transmembrane region" description="Helical" evidence="4">
    <location>
        <begin position="6"/>
        <end position="24"/>
    </location>
</feature>
<gene>
    <name evidence="6" type="ORF">MYP_3237</name>
</gene>
<evidence type="ECO:0000256" key="1">
    <source>
        <dbReference type="ARBA" id="ARBA00023015"/>
    </source>
</evidence>
<protein>
    <submittedName>
        <fullName evidence="6">AraC family transcriptional regulator</fullName>
    </submittedName>
</protein>
<dbReference type="STRING" id="153721.MYP_3237"/>
<feature type="transmembrane region" description="Helical" evidence="4">
    <location>
        <begin position="96"/>
        <end position="114"/>
    </location>
</feature>
<dbReference type="EMBL" id="BBLT01000006">
    <property type="protein sequence ID" value="GAL86008.1"/>
    <property type="molecule type" value="Genomic_DNA"/>
</dbReference>
<dbReference type="eggNOG" id="COG2207">
    <property type="taxonomic scope" value="Bacteria"/>
</dbReference>
<dbReference type="Proteomes" id="UP000030185">
    <property type="component" value="Unassembled WGS sequence"/>
</dbReference>
<keyword evidence="3" id="KW-0804">Transcription</keyword>
<dbReference type="Gene3D" id="1.10.10.60">
    <property type="entry name" value="Homeodomain-like"/>
    <property type="match status" value="2"/>
</dbReference>
<reference evidence="6 7" key="1">
    <citation type="submission" date="2014-09" db="EMBL/GenBank/DDBJ databases">
        <title>Sporocytophaga myxococcoides PG-01 genome sequencing.</title>
        <authorList>
            <person name="Liu L."/>
            <person name="Gao P.J."/>
            <person name="Chen G.J."/>
            <person name="Wang L.S."/>
        </authorList>
    </citation>
    <scope>NUCLEOTIDE SEQUENCE [LARGE SCALE GENOMIC DNA]</scope>
    <source>
        <strain evidence="6 7">PG-01</strain>
    </source>
</reference>
<evidence type="ECO:0000313" key="7">
    <source>
        <dbReference type="Proteomes" id="UP000030185"/>
    </source>
</evidence>
<keyword evidence="7" id="KW-1185">Reference proteome</keyword>
<evidence type="ECO:0000256" key="4">
    <source>
        <dbReference type="SAM" id="Phobius"/>
    </source>
</evidence>
<dbReference type="Pfam" id="PF12833">
    <property type="entry name" value="HTH_18"/>
    <property type="match status" value="1"/>
</dbReference>
<feature type="domain" description="HTH araC/xylS-type" evidence="5">
    <location>
        <begin position="258"/>
        <end position="359"/>
    </location>
</feature>
<feature type="transmembrane region" description="Helical" evidence="4">
    <location>
        <begin position="134"/>
        <end position="152"/>
    </location>
</feature>
<dbReference type="InterPro" id="IPR018060">
    <property type="entry name" value="HTH_AraC"/>
</dbReference>
<dbReference type="SMART" id="SM00342">
    <property type="entry name" value="HTH_ARAC"/>
    <property type="match status" value="1"/>
</dbReference>
<evidence type="ECO:0000259" key="5">
    <source>
        <dbReference type="PROSITE" id="PS01124"/>
    </source>
</evidence>
<feature type="transmembrane region" description="Helical" evidence="4">
    <location>
        <begin position="183"/>
        <end position="203"/>
    </location>
</feature>
<sequence>MYSLYFTLFCIIHLWIISALLLVNKRNRSSNGLLAAFFLLFSVIHLQHLALQTGFLDEYPYIDPVSGILLCAAFPVFYFYVLSLTGSFRWKNHRNIKHLIMVVPAILNLLYLMLFKSKEEISAYYYEEENRFTVTNALLLGGMVLLLLLYVLKSLQAIKSYSKRLEENFSSTEQIRLDWLNHLILFLLFLALFLGPLLIVIGLPEWNRIGMGIYTSSIYLSLMLKTLNQPLVHMEEVQRKSGFKLDEEKKTGYQIRLLKCMEELKPYLNPELSLKQLSELTGISVNDLSGLINEKYNYSFFDFVNSFRVKEFKQLISDPQKTHLKLEALGEESGFGSKTAFNRSFKKLTGKTPTEFRNSHHPVN</sequence>
<feature type="transmembrane region" description="Helical" evidence="4">
    <location>
        <begin position="31"/>
        <end position="50"/>
    </location>
</feature>
<evidence type="ECO:0000256" key="2">
    <source>
        <dbReference type="ARBA" id="ARBA00023125"/>
    </source>
</evidence>